<reference evidence="1" key="2">
    <citation type="submission" date="2021-01" db="UniProtKB">
        <authorList>
            <consortium name="EnsemblPlants"/>
        </authorList>
    </citation>
    <scope>IDENTIFICATION</scope>
</reference>
<dbReference type="AlphaFoldDB" id="A0A7N2MS27"/>
<dbReference type="Gramene" id="QL10p043015:mrna">
    <property type="protein sequence ID" value="QL10p043015:mrna"/>
    <property type="gene ID" value="QL10p043015"/>
</dbReference>
<dbReference type="EnsemblPlants" id="QL10p043015:mrna">
    <property type="protein sequence ID" value="QL10p043015:mrna"/>
    <property type="gene ID" value="QL10p043015"/>
</dbReference>
<accession>A0A7N2MS27</accession>
<dbReference type="PANTHER" id="PTHR34222">
    <property type="entry name" value="GAG_PRE-INTEGRS DOMAIN-CONTAINING PROTEIN"/>
    <property type="match status" value="1"/>
</dbReference>
<reference evidence="1 2" key="1">
    <citation type="journal article" date="2016" name="G3 (Bethesda)">
        <title>First Draft Assembly and Annotation of the Genome of a California Endemic Oak Quercus lobata Nee (Fagaceae).</title>
        <authorList>
            <person name="Sork V.L."/>
            <person name="Fitz-Gibbon S.T."/>
            <person name="Puiu D."/>
            <person name="Crepeau M."/>
            <person name="Gugger P.F."/>
            <person name="Sherman R."/>
            <person name="Stevens K."/>
            <person name="Langley C.H."/>
            <person name="Pellegrini M."/>
            <person name="Salzberg S.L."/>
        </authorList>
    </citation>
    <scope>NUCLEOTIDE SEQUENCE [LARGE SCALE GENOMIC DNA]</scope>
    <source>
        <strain evidence="1 2">cv. SW786</strain>
    </source>
</reference>
<evidence type="ECO:0000313" key="1">
    <source>
        <dbReference type="EnsemblPlants" id="QL10p043015:mrna"/>
    </source>
</evidence>
<dbReference type="PANTHER" id="PTHR34222:SF99">
    <property type="entry name" value="PROTEIN, PUTATIVE-RELATED"/>
    <property type="match status" value="1"/>
</dbReference>
<protein>
    <recommendedName>
        <fullName evidence="3">Retrotransposon gag domain-containing protein</fullName>
    </recommendedName>
</protein>
<evidence type="ECO:0000313" key="2">
    <source>
        <dbReference type="Proteomes" id="UP000594261"/>
    </source>
</evidence>
<name>A0A7N2MS27_QUELO</name>
<dbReference type="InParanoid" id="A0A7N2MS27"/>
<evidence type="ECO:0008006" key="3">
    <source>
        <dbReference type="Google" id="ProtNLM"/>
    </source>
</evidence>
<sequence length="142" mass="16317">MNNSTNIAVEVLRCETQNHLSITDYFIDFKCFWDELVNYDPYPEYSCGAMKILDEKNDYDYVMRFLMGLNENYSTIRSQIEATALYLTFGCNGSYLNSNSNGGSRFNSAYRGNYRNDKGMSTISANQVELLLLVVHPVLLRL</sequence>
<dbReference type="EMBL" id="LRBV02000010">
    <property type="status" value="NOT_ANNOTATED_CDS"/>
    <property type="molecule type" value="Genomic_DNA"/>
</dbReference>
<keyword evidence="2" id="KW-1185">Reference proteome</keyword>
<dbReference type="Proteomes" id="UP000594261">
    <property type="component" value="Chromosome 10"/>
</dbReference>
<proteinExistence type="predicted"/>
<organism evidence="1 2">
    <name type="scientific">Quercus lobata</name>
    <name type="common">Valley oak</name>
    <dbReference type="NCBI Taxonomy" id="97700"/>
    <lineage>
        <taxon>Eukaryota</taxon>
        <taxon>Viridiplantae</taxon>
        <taxon>Streptophyta</taxon>
        <taxon>Embryophyta</taxon>
        <taxon>Tracheophyta</taxon>
        <taxon>Spermatophyta</taxon>
        <taxon>Magnoliopsida</taxon>
        <taxon>eudicotyledons</taxon>
        <taxon>Gunneridae</taxon>
        <taxon>Pentapetalae</taxon>
        <taxon>rosids</taxon>
        <taxon>fabids</taxon>
        <taxon>Fagales</taxon>
        <taxon>Fagaceae</taxon>
        <taxon>Quercus</taxon>
    </lineage>
</organism>